<dbReference type="PANTHER" id="PTHR24321:SF8">
    <property type="entry name" value="ESTRADIOL 17-BETA-DEHYDROGENASE 8-RELATED"/>
    <property type="match status" value="1"/>
</dbReference>
<proteinExistence type="inferred from homology"/>
<dbReference type="EMBL" id="VHSH01000012">
    <property type="protein sequence ID" value="TQV72541.1"/>
    <property type="molecule type" value="Genomic_DNA"/>
</dbReference>
<evidence type="ECO:0000256" key="2">
    <source>
        <dbReference type="ARBA" id="ARBA00023002"/>
    </source>
</evidence>
<accession>A0A545T5M7</accession>
<comment type="similarity">
    <text evidence="1">Belongs to the short-chain dehydrogenases/reductases (SDR) family.</text>
</comment>
<dbReference type="GO" id="GO:0016491">
    <property type="term" value="F:oxidoreductase activity"/>
    <property type="evidence" value="ECO:0007669"/>
    <property type="project" value="UniProtKB-KW"/>
</dbReference>
<reference evidence="3 4" key="1">
    <citation type="submission" date="2019-06" db="EMBL/GenBank/DDBJ databases">
        <title>Whole genome sequence for Rhodospirillaceae sp. R148.</title>
        <authorList>
            <person name="Wang G."/>
        </authorList>
    </citation>
    <scope>NUCLEOTIDE SEQUENCE [LARGE SCALE GENOMIC DNA]</scope>
    <source>
        <strain evidence="3 4">R148</strain>
    </source>
</reference>
<dbReference type="InterPro" id="IPR002347">
    <property type="entry name" value="SDR_fam"/>
</dbReference>
<dbReference type="FunFam" id="3.40.50.720:FF:000084">
    <property type="entry name" value="Short-chain dehydrogenase reductase"/>
    <property type="match status" value="1"/>
</dbReference>
<dbReference type="PROSITE" id="PS00061">
    <property type="entry name" value="ADH_SHORT"/>
    <property type="match status" value="1"/>
</dbReference>
<organism evidence="3 4">
    <name type="scientific">Denitrobaculum tricleocarpae</name>
    <dbReference type="NCBI Taxonomy" id="2591009"/>
    <lineage>
        <taxon>Bacteria</taxon>
        <taxon>Pseudomonadati</taxon>
        <taxon>Pseudomonadota</taxon>
        <taxon>Alphaproteobacteria</taxon>
        <taxon>Rhodospirillales</taxon>
        <taxon>Rhodospirillaceae</taxon>
        <taxon>Denitrobaculum</taxon>
    </lineage>
</organism>
<dbReference type="InterPro" id="IPR020904">
    <property type="entry name" value="Sc_DH/Rdtase_CS"/>
</dbReference>
<evidence type="ECO:0000313" key="4">
    <source>
        <dbReference type="Proteomes" id="UP000315252"/>
    </source>
</evidence>
<dbReference type="Proteomes" id="UP000315252">
    <property type="component" value="Unassembled WGS sequence"/>
</dbReference>
<dbReference type="PRINTS" id="PR00081">
    <property type="entry name" value="GDHRDH"/>
</dbReference>
<gene>
    <name evidence="3" type="ORF">FKG95_26100</name>
</gene>
<dbReference type="SUPFAM" id="SSF51735">
    <property type="entry name" value="NAD(P)-binding Rossmann-fold domains"/>
    <property type="match status" value="1"/>
</dbReference>
<dbReference type="InterPro" id="IPR036291">
    <property type="entry name" value="NAD(P)-bd_dom_sf"/>
</dbReference>
<evidence type="ECO:0000313" key="3">
    <source>
        <dbReference type="EMBL" id="TQV72541.1"/>
    </source>
</evidence>
<keyword evidence="2" id="KW-0560">Oxidoreductase</keyword>
<name>A0A545T5M7_9PROT</name>
<protein>
    <submittedName>
        <fullName evidence="3">SDR family oxidoreductase</fullName>
    </submittedName>
</protein>
<dbReference type="PRINTS" id="PR00080">
    <property type="entry name" value="SDRFAMILY"/>
</dbReference>
<evidence type="ECO:0000256" key="1">
    <source>
        <dbReference type="ARBA" id="ARBA00006484"/>
    </source>
</evidence>
<sequence length="255" mass="27509">MSKAASFHSLKEKPVLITGGASGIGKAMVEAFARQGSKTAFLDLDGEAGEKLAADLREETGSMVVFARCDLTDIEALRESIAELAKETGAFEALINNAANDTRHDWRDVTPEYWDDRVAVNLRHFFFAIQAVAPGMIEAGGGSIVNLGSVSWMLAQGGMPCYTSSKSAVQGMTRSFARDLGPHGIRVNTLVPGWVMTERQLALWVDEAGERQMDEQMCLKGRVQPEDIANAALFFAADESSMCSAQSLIVDGGWV</sequence>
<comment type="caution">
    <text evidence="3">The sequence shown here is derived from an EMBL/GenBank/DDBJ whole genome shotgun (WGS) entry which is preliminary data.</text>
</comment>
<keyword evidence="4" id="KW-1185">Reference proteome</keyword>
<dbReference type="Gene3D" id="3.40.50.720">
    <property type="entry name" value="NAD(P)-binding Rossmann-like Domain"/>
    <property type="match status" value="1"/>
</dbReference>
<dbReference type="AlphaFoldDB" id="A0A545T5M7"/>
<dbReference type="PANTHER" id="PTHR24321">
    <property type="entry name" value="DEHYDROGENASES, SHORT CHAIN"/>
    <property type="match status" value="1"/>
</dbReference>
<dbReference type="RefSeq" id="WP_142899388.1">
    <property type="nucleotide sequence ID" value="NZ_ML660063.1"/>
</dbReference>
<dbReference type="OrthoDB" id="9789398at2"/>
<dbReference type="CDD" id="cd05233">
    <property type="entry name" value="SDR_c"/>
    <property type="match status" value="1"/>
</dbReference>
<dbReference type="Pfam" id="PF13561">
    <property type="entry name" value="adh_short_C2"/>
    <property type="match status" value="1"/>
</dbReference>